<feature type="non-terminal residue" evidence="3">
    <location>
        <position position="1"/>
    </location>
</feature>
<accession>A0A6N9VFM5</accession>
<dbReference type="Pfam" id="PF05506">
    <property type="entry name" value="PLipase_C_C"/>
    <property type="match status" value="1"/>
</dbReference>
<dbReference type="GO" id="GO:0016042">
    <property type="term" value="P:lipid catabolic process"/>
    <property type="evidence" value="ECO:0007669"/>
    <property type="project" value="InterPro"/>
</dbReference>
<dbReference type="EMBL" id="JAAGME010000719">
    <property type="protein sequence ID" value="NEB68831.1"/>
    <property type="molecule type" value="Genomic_DNA"/>
</dbReference>
<feature type="region of interest" description="Disordered" evidence="1">
    <location>
        <begin position="18"/>
        <end position="72"/>
    </location>
</feature>
<dbReference type="Proteomes" id="UP000471648">
    <property type="component" value="Unassembled WGS sequence"/>
</dbReference>
<name>A0A6N9VFM5_STRMI</name>
<comment type="caution">
    <text evidence="3">The sequence shown here is derived from an EMBL/GenBank/DDBJ whole genome shotgun (WGS) entry which is preliminary data.</text>
</comment>
<feature type="non-terminal residue" evidence="3">
    <location>
        <position position="193"/>
    </location>
</feature>
<reference evidence="3 4" key="1">
    <citation type="submission" date="2020-01" db="EMBL/GenBank/DDBJ databases">
        <title>Insect and environment-associated Actinomycetes.</title>
        <authorList>
            <person name="Currrie C."/>
            <person name="Chevrette M."/>
            <person name="Carlson C."/>
            <person name="Stubbendieck R."/>
            <person name="Wendt-Pienkowski E."/>
        </authorList>
    </citation>
    <scope>NUCLEOTIDE SEQUENCE [LARGE SCALE GENOMIC DNA]</scope>
    <source>
        <strain evidence="3 4">SID14438</strain>
    </source>
</reference>
<evidence type="ECO:0000313" key="3">
    <source>
        <dbReference type="EMBL" id="NEB68831.1"/>
    </source>
</evidence>
<protein>
    <submittedName>
        <fullName evidence="3">DUF756 domain-containing protein</fullName>
    </submittedName>
</protein>
<dbReference type="RefSeq" id="WP_164357560.1">
    <property type="nucleotide sequence ID" value="NZ_JAAGME010000719.1"/>
</dbReference>
<evidence type="ECO:0000256" key="1">
    <source>
        <dbReference type="SAM" id="MobiDB-lite"/>
    </source>
</evidence>
<feature type="domain" description="Bacterial phospholipase C C-terminal" evidence="2">
    <location>
        <begin position="66"/>
        <end position="151"/>
    </location>
</feature>
<dbReference type="InterPro" id="IPR008475">
    <property type="entry name" value="PLipase_C_C"/>
</dbReference>
<proteinExistence type="predicted"/>
<dbReference type="AlphaFoldDB" id="A0A6N9VFM5"/>
<gene>
    <name evidence="3" type="ORF">G3I39_17485</name>
</gene>
<organism evidence="3 4">
    <name type="scientific">Streptomyces microflavus</name>
    <name type="common">Streptomyces lipmanii</name>
    <dbReference type="NCBI Taxonomy" id="1919"/>
    <lineage>
        <taxon>Bacteria</taxon>
        <taxon>Bacillati</taxon>
        <taxon>Actinomycetota</taxon>
        <taxon>Actinomycetes</taxon>
        <taxon>Kitasatosporales</taxon>
        <taxon>Streptomycetaceae</taxon>
        <taxon>Streptomyces</taxon>
    </lineage>
</organism>
<sequence>PNISPWRRAICGDLTSAFDFGRSAPAPGDLPDTSAYEPPDRERHPDYRPTPPTVGAMPSQEPGSRPTRPLPYEPYVDGAVNPATGKIALTFSPGTAAGAQFYVTSANRTDAPWTYTTGAGRTLTDSWNSAYSGGSHDLTVHGPNGFLRTFRSPGATAGPEATARHNATNGNLDLTLTNSGTTDGVLTIADAYG</sequence>
<evidence type="ECO:0000313" key="4">
    <source>
        <dbReference type="Proteomes" id="UP000471648"/>
    </source>
</evidence>
<dbReference type="GO" id="GO:0004629">
    <property type="term" value="F:phospholipase C activity"/>
    <property type="evidence" value="ECO:0007669"/>
    <property type="project" value="InterPro"/>
</dbReference>
<evidence type="ECO:0000259" key="2">
    <source>
        <dbReference type="Pfam" id="PF05506"/>
    </source>
</evidence>
<feature type="compositionally biased region" description="Basic and acidic residues" evidence="1">
    <location>
        <begin position="38"/>
        <end position="47"/>
    </location>
</feature>